<dbReference type="InterPro" id="IPR016181">
    <property type="entry name" value="Acyl_CoA_acyltransferase"/>
</dbReference>
<reference evidence="2 3" key="1">
    <citation type="submission" date="2016-02" db="EMBL/GenBank/DDBJ databases">
        <title>Genome sequence of Clostridium thermobutyricum DSM 4928.</title>
        <authorList>
            <person name="Poehlein A."/>
            <person name="Daniel R."/>
        </authorList>
    </citation>
    <scope>NUCLEOTIDE SEQUENCE [LARGE SCALE GENOMIC DNA]</scope>
    <source>
        <strain evidence="2 3">DSM 4928</strain>
    </source>
</reference>
<dbReference type="OrthoDB" id="9127144at2"/>
<dbReference type="Pfam" id="PF00583">
    <property type="entry name" value="Acetyltransf_1"/>
    <property type="match status" value="1"/>
</dbReference>
<accession>A0A1V4SL75</accession>
<comment type="caution">
    <text evidence="2">The sequence shown here is derived from an EMBL/GenBank/DDBJ whole genome shotgun (WGS) entry which is preliminary data.</text>
</comment>
<dbReference type="AlphaFoldDB" id="A0A1V4SL75"/>
<dbReference type="RefSeq" id="WP_080024243.1">
    <property type="nucleotide sequence ID" value="NZ_LTAY01000111.1"/>
</dbReference>
<organism evidence="2 3">
    <name type="scientific">Clostridium thermobutyricum DSM 4928</name>
    <dbReference type="NCBI Taxonomy" id="1121339"/>
    <lineage>
        <taxon>Bacteria</taxon>
        <taxon>Bacillati</taxon>
        <taxon>Bacillota</taxon>
        <taxon>Clostridia</taxon>
        <taxon>Eubacteriales</taxon>
        <taxon>Clostridiaceae</taxon>
        <taxon>Clostridium</taxon>
    </lineage>
</organism>
<proteinExistence type="predicted"/>
<dbReference type="InterPro" id="IPR000182">
    <property type="entry name" value="GNAT_dom"/>
</dbReference>
<name>A0A1V4SL75_9CLOT</name>
<dbReference type="EMBL" id="LTAY01000111">
    <property type="protein sequence ID" value="OPX44642.1"/>
    <property type="molecule type" value="Genomic_DNA"/>
</dbReference>
<dbReference type="Gene3D" id="3.40.630.30">
    <property type="match status" value="1"/>
</dbReference>
<dbReference type="Proteomes" id="UP000191448">
    <property type="component" value="Unassembled WGS sequence"/>
</dbReference>
<sequence length="178" mass="21960">MQFKRITSKKDIYFDKLMEIYNYSFPEFERRTLNDQIEVLKNKNYKCTIVYEDNILIGIILYWEFENYKYIEHLAINKDFRGQSYGSKILKDFCSDNKIIILEIDPPIDEISIKRLNFYERLGFIMQEFDHIHPPYRKIYKGHKLKIMSFKRELLKKEYDKFNKFLEYEIMKYSECNN</sequence>
<dbReference type="PROSITE" id="PS51186">
    <property type="entry name" value="GNAT"/>
    <property type="match status" value="1"/>
</dbReference>
<dbReference type="CDD" id="cd04301">
    <property type="entry name" value="NAT_SF"/>
    <property type="match status" value="1"/>
</dbReference>
<dbReference type="SUPFAM" id="SSF55729">
    <property type="entry name" value="Acyl-CoA N-acyltransferases (Nat)"/>
    <property type="match status" value="1"/>
</dbReference>
<gene>
    <name evidence="2" type="primary">yjbC</name>
    <name evidence="2" type="ORF">CLTHE_31660</name>
</gene>
<evidence type="ECO:0000313" key="3">
    <source>
        <dbReference type="Proteomes" id="UP000191448"/>
    </source>
</evidence>
<evidence type="ECO:0000313" key="2">
    <source>
        <dbReference type="EMBL" id="OPX44642.1"/>
    </source>
</evidence>
<keyword evidence="2" id="KW-0012">Acyltransferase</keyword>
<protein>
    <submittedName>
        <fullName evidence="2">Putative acetyltransferase YjbC</fullName>
        <ecNumber evidence="2">2.3.1.-</ecNumber>
    </submittedName>
</protein>
<dbReference type="GO" id="GO:0016747">
    <property type="term" value="F:acyltransferase activity, transferring groups other than amino-acyl groups"/>
    <property type="evidence" value="ECO:0007669"/>
    <property type="project" value="InterPro"/>
</dbReference>
<evidence type="ECO:0000259" key="1">
    <source>
        <dbReference type="PROSITE" id="PS51186"/>
    </source>
</evidence>
<feature type="domain" description="N-acetyltransferase" evidence="1">
    <location>
        <begin position="1"/>
        <end position="146"/>
    </location>
</feature>
<dbReference type="EC" id="2.3.1.-" evidence="2"/>
<keyword evidence="2" id="KW-0808">Transferase</keyword>